<proteinExistence type="inferred from homology"/>
<organism evidence="8 9">
    <name type="scientific">Candidatus Nealsonbacteria bacterium CG_4_10_14_0_8_um_filter_35_10</name>
    <dbReference type="NCBI Taxonomy" id="1974683"/>
    <lineage>
        <taxon>Bacteria</taxon>
        <taxon>Candidatus Nealsoniibacteriota</taxon>
    </lineage>
</organism>
<name>A0A2M7R893_9BACT</name>
<feature type="coiled-coil region" evidence="6">
    <location>
        <begin position="285"/>
        <end position="312"/>
    </location>
</feature>
<feature type="domain" description="Prokaryotic-type class I peptide chain release factors" evidence="7">
    <location>
        <begin position="249"/>
        <end position="265"/>
    </location>
</feature>
<evidence type="ECO:0000256" key="6">
    <source>
        <dbReference type="SAM" id="Coils"/>
    </source>
</evidence>
<sequence length="373" mass="43264">MSLWKTLRKKSKIWKKGSSIWRTVFDLAKKKNKCEKLKEELKKPDFWKSKERATEISREISVLEEELTEWENFKKELKTLKELTEIGDKKIQKELEEKIQGLEEKIKKEEFQIFLSGKYDRRSAILQIFSGAGGKDAQDWATMLLRMYERHCQRKGFKTQILSQSFGEGGGPQGRIGTKQVSLEVKGNFAFGFLKGETGVHRLVRISPFSPQSLRHTSFALVEVIPEVPKELKKEIEIRPEDLKIDFYRASGPGGQYVNKKETAVRITHLPTKIVVSCQSQRNQAQNREKAMEILISKLFQLEEEKKKKEIKEVQGEIPSASWGNQIRSYVLHPYRLVKDLRTDVETTDIEGVLDGNLDKFIEEQVFAEQKRS</sequence>
<dbReference type="Pfam" id="PF00472">
    <property type="entry name" value="RF-1"/>
    <property type="match status" value="1"/>
</dbReference>
<reference evidence="9" key="1">
    <citation type="submission" date="2017-09" db="EMBL/GenBank/DDBJ databases">
        <title>Depth-based differentiation of microbial function through sediment-hosted aquifers and enrichment of novel symbionts in the deep terrestrial subsurface.</title>
        <authorList>
            <person name="Probst A.J."/>
            <person name="Ladd B."/>
            <person name="Jarett J.K."/>
            <person name="Geller-Mcgrath D.E."/>
            <person name="Sieber C.M.K."/>
            <person name="Emerson J.B."/>
            <person name="Anantharaman K."/>
            <person name="Thomas B.C."/>
            <person name="Malmstrom R."/>
            <person name="Stieglmeier M."/>
            <person name="Klingl A."/>
            <person name="Woyke T."/>
            <person name="Ryan C.M."/>
            <person name="Banfield J.F."/>
        </authorList>
    </citation>
    <scope>NUCLEOTIDE SEQUENCE [LARGE SCALE GENOMIC DNA]</scope>
</reference>
<keyword evidence="2 4" id="KW-0488">Methylation</keyword>
<protein>
    <recommendedName>
        <fullName evidence="4 5">Peptide chain release factor 2</fullName>
        <shortName evidence="4">RF-2</shortName>
    </recommendedName>
</protein>
<feature type="modified residue" description="N5-methylglutamine" evidence="4">
    <location>
        <position position="256"/>
    </location>
</feature>
<dbReference type="EMBL" id="PFLX01000011">
    <property type="protein sequence ID" value="PIY91011.1"/>
    <property type="molecule type" value="Genomic_DNA"/>
</dbReference>
<comment type="subcellular location">
    <subcellularLocation>
        <location evidence="4">Cytoplasm</location>
    </subcellularLocation>
</comment>
<evidence type="ECO:0000256" key="4">
    <source>
        <dbReference type="HAMAP-Rule" id="MF_00094"/>
    </source>
</evidence>
<dbReference type="Gene3D" id="3.30.160.20">
    <property type="match status" value="1"/>
</dbReference>
<accession>A0A2M7R893</accession>
<dbReference type="InterPro" id="IPR045853">
    <property type="entry name" value="Pep_chain_release_fac_I_sf"/>
</dbReference>
<dbReference type="HAMAP" id="MF_00094">
    <property type="entry name" value="Rel_fac_2"/>
    <property type="match status" value="1"/>
</dbReference>
<evidence type="ECO:0000256" key="3">
    <source>
        <dbReference type="ARBA" id="ARBA00022917"/>
    </source>
</evidence>
<evidence type="ECO:0000313" key="9">
    <source>
        <dbReference type="Proteomes" id="UP000230055"/>
    </source>
</evidence>
<keyword evidence="4" id="KW-0963">Cytoplasm</keyword>
<gene>
    <name evidence="4" type="primary">prfB</name>
    <name evidence="8" type="ORF">COY72_00400</name>
</gene>
<comment type="PTM">
    <text evidence="4">Methylated by PrmC. Methylation increases the termination efficiency of RF2.</text>
</comment>
<comment type="caution">
    <text evidence="8">The sequence shown here is derived from an EMBL/GenBank/DDBJ whole genome shotgun (WGS) entry which is preliminary data.</text>
</comment>
<comment type="similarity">
    <text evidence="1 4">Belongs to the prokaryotic/mitochondrial release factor family.</text>
</comment>
<evidence type="ECO:0000313" key="8">
    <source>
        <dbReference type="EMBL" id="PIY91011.1"/>
    </source>
</evidence>
<dbReference type="PANTHER" id="PTHR43116">
    <property type="entry name" value="PEPTIDE CHAIN RELEASE FACTOR 2"/>
    <property type="match status" value="1"/>
</dbReference>
<evidence type="ECO:0000256" key="5">
    <source>
        <dbReference type="NCBIfam" id="TIGR00020"/>
    </source>
</evidence>
<evidence type="ECO:0000256" key="2">
    <source>
        <dbReference type="ARBA" id="ARBA00022481"/>
    </source>
</evidence>
<dbReference type="Gene3D" id="3.30.70.1660">
    <property type="match status" value="1"/>
</dbReference>
<dbReference type="PROSITE" id="PS00745">
    <property type="entry name" value="RF_PROK_I"/>
    <property type="match status" value="1"/>
</dbReference>
<dbReference type="Pfam" id="PF03462">
    <property type="entry name" value="PCRF"/>
    <property type="match status" value="1"/>
</dbReference>
<dbReference type="InterPro" id="IPR005139">
    <property type="entry name" value="PCRF"/>
</dbReference>
<dbReference type="InterPro" id="IPR004374">
    <property type="entry name" value="PrfB"/>
</dbReference>
<dbReference type="InterPro" id="IPR000352">
    <property type="entry name" value="Pep_chain_release_fac_I"/>
</dbReference>
<dbReference type="NCBIfam" id="TIGR00020">
    <property type="entry name" value="prfB"/>
    <property type="match status" value="1"/>
</dbReference>
<dbReference type="Gene3D" id="1.20.58.410">
    <property type="entry name" value="Release factor"/>
    <property type="match status" value="1"/>
</dbReference>
<dbReference type="SMART" id="SM00937">
    <property type="entry name" value="PCRF"/>
    <property type="match status" value="1"/>
</dbReference>
<feature type="coiled-coil region" evidence="6">
    <location>
        <begin position="60"/>
        <end position="112"/>
    </location>
</feature>
<evidence type="ECO:0000259" key="7">
    <source>
        <dbReference type="PROSITE" id="PS00745"/>
    </source>
</evidence>
<dbReference type="SUPFAM" id="SSF75620">
    <property type="entry name" value="Release factor"/>
    <property type="match status" value="1"/>
</dbReference>
<dbReference type="Proteomes" id="UP000230055">
    <property type="component" value="Unassembled WGS sequence"/>
</dbReference>
<keyword evidence="6" id="KW-0175">Coiled coil</keyword>
<dbReference type="GO" id="GO:0005737">
    <property type="term" value="C:cytoplasm"/>
    <property type="evidence" value="ECO:0007669"/>
    <property type="project" value="UniProtKB-SubCell"/>
</dbReference>
<comment type="function">
    <text evidence="4">Peptide chain release factor 2 directs the termination of translation in response to the peptide chain termination codons UGA and UAA.</text>
</comment>
<dbReference type="PANTHER" id="PTHR43116:SF3">
    <property type="entry name" value="CLASS I PEPTIDE CHAIN RELEASE FACTOR"/>
    <property type="match status" value="1"/>
</dbReference>
<keyword evidence="3 4" id="KW-0648">Protein biosynthesis</keyword>
<evidence type="ECO:0000256" key="1">
    <source>
        <dbReference type="ARBA" id="ARBA00010835"/>
    </source>
</evidence>
<dbReference type="AlphaFoldDB" id="A0A2M7R893"/>
<dbReference type="GO" id="GO:0016149">
    <property type="term" value="F:translation release factor activity, codon specific"/>
    <property type="evidence" value="ECO:0007669"/>
    <property type="project" value="UniProtKB-UniRule"/>
</dbReference>